<dbReference type="SMART" id="SM00490">
    <property type="entry name" value="HELICc"/>
    <property type="match status" value="1"/>
</dbReference>
<comment type="function">
    <text evidence="15">Plays a critical role in recombination and DNA repair. Helps process Holliday junction intermediates to mature products by catalyzing branch migration. Has replication fork regression activity, unwinds stalled or blocked replication forks to make a HJ that can be resolved. Has a DNA unwinding activity characteristic of a DNA helicase with 3'-5' polarity.</text>
</comment>
<keyword evidence="19" id="KW-1185">Reference proteome</keyword>
<organism evidence="18 19">
    <name type="scientific">Sporomusa malonica</name>
    <dbReference type="NCBI Taxonomy" id="112901"/>
    <lineage>
        <taxon>Bacteria</taxon>
        <taxon>Bacillati</taxon>
        <taxon>Bacillota</taxon>
        <taxon>Negativicutes</taxon>
        <taxon>Selenomonadales</taxon>
        <taxon>Sporomusaceae</taxon>
        <taxon>Sporomusa</taxon>
    </lineage>
</organism>
<evidence type="ECO:0000256" key="1">
    <source>
        <dbReference type="ARBA" id="ARBA00007504"/>
    </source>
</evidence>
<evidence type="ECO:0000256" key="13">
    <source>
        <dbReference type="ARBA" id="ARBA00034808"/>
    </source>
</evidence>
<evidence type="ECO:0000256" key="8">
    <source>
        <dbReference type="ARBA" id="ARBA00023125"/>
    </source>
</evidence>
<evidence type="ECO:0000256" key="4">
    <source>
        <dbReference type="ARBA" id="ARBA00022763"/>
    </source>
</evidence>
<dbReference type="Pfam" id="PF00271">
    <property type="entry name" value="Helicase_C"/>
    <property type="match status" value="1"/>
</dbReference>
<evidence type="ECO:0000313" key="19">
    <source>
        <dbReference type="Proteomes" id="UP000192738"/>
    </source>
</evidence>
<keyword evidence="11" id="KW-0413">Isomerase</keyword>
<dbReference type="PANTHER" id="PTHR47964:SF1">
    <property type="entry name" value="ATP-DEPENDENT DNA HELICASE HOMOLOG RECG, CHLOROPLASTIC"/>
    <property type="match status" value="1"/>
</dbReference>
<dbReference type="NCBIfam" id="NF008168">
    <property type="entry name" value="PRK10917.2-2"/>
    <property type="match status" value="1"/>
</dbReference>
<dbReference type="STRING" id="112901.SAMN04488500_10550"/>
<dbReference type="OrthoDB" id="9804325at2"/>
<dbReference type="EC" id="5.6.2.4" evidence="13 15"/>
<keyword evidence="3 15" id="KW-0547">Nucleotide-binding</keyword>
<dbReference type="InterPro" id="IPR047112">
    <property type="entry name" value="RecG/Mfd"/>
</dbReference>
<dbReference type="SMART" id="SM00487">
    <property type="entry name" value="DEXDc"/>
    <property type="match status" value="1"/>
</dbReference>
<keyword evidence="5 15" id="KW-0378">Hydrolase</keyword>
<evidence type="ECO:0000256" key="6">
    <source>
        <dbReference type="ARBA" id="ARBA00022806"/>
    </source>
</evidence>
<dbReference type="EMBL" id="FWXI01000005">
    <property type="protein sequence ID" value="SMC55830.1"/>
    <property type="molecule type" value="Genomic_DNA"/>
</dbReference>
<dbReference type="NCBIfam" id="NF008165">
    <property type="entry name" value="PRK10917.1-3"/>
    <property type="match status" value="1"/>
</dbReference>
<dbReference type="Pfam" id="PF19833">
    <property type="entry name" value="RecG_dom3_C"/>
    <property type="match status" value="1"/>
</dbReference>
<evidence type="ECO:0000259" key="17">
    <source>
        <dbReference type="PROSITE" id="PS51194"/>
    </source>
</evidence>
<dbReference type="GO" id="GO:0016887">
    <property type="term" value="F:ATP hydrolysis activity"/>
    <property type="evidence" value="ECO:0007669"/>
    <property type="project" value="RHEA"/>
</dbReference>
<keyword evidence="7 15" id="KW-0067">ATP-binding</keyword>
<evidence type="ECO:0000256" key="11">
    <source>
        <dbReference type="ARBA" id="ARBA00023235"/>
    </source>
</evidence>
<evidence type="ECO:0000256" key="9">
    <source>
        <dbReference type="ARBA" id="ARBA00023172"/>
    </source>
</evidence>
<evidence type="ECO:0000256" key="10">
    <source>
        <dbReference type="ARBA" id="ARBA00023204"/>
    </source>
</evidence>
<dbReference type="Pfam" id="PF17191">
    <property type="entry name" value="RecG_wedge"/>
    <property type="match status" value="1"/>
</dbReference>
<keyword evidence="8" id="KW-0238">DNA-binding</keyword>
<dbReference type="Gene3D" id="2.40.50.140">
    <property type="entry name" value="Nucleic acid-binding proteins"/>
    <property type="match status" value="1"/>
</dbReference>
<feature type="domain" description="Helicase C-terminal" evidence="17">
    <location>
        <begin position="460"/>
        <end position="620"/>
    </location>
</feature>
<dbReference type="InterPro" id="IPR001650">
    <property type="entry name" value="Helicase_C-like"/>
</dbReference>
<dbReference type="PROSITE" id="PS51192">
    <property type="entry name" value="HELICASE_ATP_BIND_1"/>
    <property type="match status" value="1"/>
</dbReference>
<dbReference type="InterPro" id="IPR014001">
    <property type="entry name" value="Helicase_ATP-bd"/>
</dbReference>
<dbReference type="NCBIfam" id="TIGR00643">
    <property type="entry name" value="recG"/>
    <property type="match status" value="1"/>
</dbReference>
<dbReference type="GO" id="GO:0005524">
    <property type="term" value="F:ATP binding"/>
    <property type="evidence" value="ECO:0007669"/>
    <property type="project" value="UniProtKB-KW"/>
</dbReference>
<dbReference type="GO" id="GO:0006310">
    <property type="term" value="P:DNA recombination"/>
    <property type="evidence" value="ECO:0007669"/>
    <property type="project" value="UniProtKB-UniRule"/>
</dbReference>
<dbReference type="InterPro" id="IPR012340">
    <property type="entry name" value="NA-bd_OB-fold"/>
</dbReference>
<dbReference type="Gene3D" id="3.40.50.300">
    <property type="entry name" value="P-loop containing nucleotide triphosphate hydrolases"/>
    <property type="match status" value="2"/>
</dbReference>
<comment type="similarity">
    <text evidence="1 15">Belongs to the helicase family. RecG subfamily.</text>
</comment>
<evidence type="ECO:0000256" key="15">
    <source>
        <dbReference type="RuleBase" id="RU363016"/>
    </source>
</evidence>
<dbReference type="InterPro" id="IPR033454">
    <property type="entry name" value="RecG_wedge"/>
</dbReference>
<evidence type="ECO:0000256" key="7">
    <source>
        <dbReference type="ARBA" id="ARBA00022840"/>
    </source>
</evidence>
<evidence type="ECO:0000256" key="12">
    <source>
        <dbReference type="ARBA" id="ARBA00034617"/>
    </source>
</evidence>
<gene>
    <name evidence="18" type="ORF">SAMN04488500_10550</name>
</gene>
<evidence type="ECO:0000313" key="18">
    <source>
        <dbReference type="EMBL" id="SMC55830.1"/>
    </source>
</evidence>
<evidence type="ECO:0000259" key="16">
    <source>
        <dbReference type="PROSITE" id="PS51192"/>
    </source>
</evidence>
<dbReference type="GO" id="GO:0043138">
    <property type="term" value="F:3'-5' DNA helicase activity"/>
    <property type="evidence" value="ECO:0007669"/>
    <property type="project" value="UniProtKB-EC"/>
</dbReference>
<dbReference type="CDD" id="cd04488">
    <property type="entry name" value="RecG_wedge_OBF"/>
    <property type="match status" value="1"/>
</dbReference>
<dbReference type="CDD" id="cd17992">
    <property type="entry name" value="DEXHc_RecG"/>
    <property type="match status" value="1"/>
</dbReference>
<dbReference type="SUPFAM" id="SSF50249">
    <property type="entry name" value="Nucleic acid-binding proteins"/>
    <property type="match status" value="1"/>
</dbReference>
<dbReference type="GO" id="GO:0003677">
    <property type="term" value="F:DNA binding"/>
    <property type="evidence" value="ECO:0007669"/>
    <property type="project" value="UniProtKB-KW"/>
</dbReference>
<dbReference type="AlphaFoldDB" id="A0A1W2A5A2"/>
<evidence type="ECO:0000256" key="3">
    <source>
        <dbReference type="ARBA" id="ARBA00022741"/>
    </source>
</evidence>
<keyword evidence="6 15" id="KW-0347">Helicase</keyword>
<reference evidence="18 19" key="1">
    <citation type="submission" date="2017-04" db="EMBL/GenBank/DDBJ databases">
        <authorList>
            <person name="Afonso C.L."/>
            <person name="Miller P.J."/>
            <person name="Scott M.A."/>
            <person name="Spackman E."/>
            <person name="Goraichik I."/>
            <person name="Dimitrov K.M."/>
            <person name="Suarez D.L."/>
            <person name="Swayne D.E."/>
        </authorList>
    </citation>
    <scope>NUCLEOTIDE SEQUENCE [LARGE SCALE GENOMIC DNA]</scope>
    <source>
        <strain evidence="18 19">DSM 5090</strain>
    </source>
</reference>
<keyword evidence="10 15" id="KW-0234">DNA repair</keyword>
<comment type="catalytic activity">
    <reaction evidence="12 15">
        <text>Couples ATP hydrolysis with the unwinding of duplex DNA by translocating in the 3'-5' direction.</text>
        <dbReference type="EC" id="5.6.2.4"/>
    </reaction>
</comment>
<accession>A0A1W2A5A2</accession>
<protein>
    <recommendedName>
        <fullName evidence="2 15">ATP-dependent DNA helicase RecG</fullName>
        <ecNumber evidence="13 15">5.6.2.4</ecNumber>
    </recommendedName>
</protein>
<dbReference type="InterPro" id="IPR027417">
    <property type="entry name" value="P-loop_NTPase"/>
</dbReference>
<sequence length="688" mass="77082">MLQKLWSTKIQFLKGVGPANAAKLAKLGIFTVGQLLEHYPRRYEDRSQLKPIAKLTDGLYETFRAVVVNVSELKSSRGLKIVKIAVRDESGLAQLSWFNQSYIKNKYKPGMELVISGKIQRRMGAIEVNKPDIELAAEFSSGSGRIAPVYPATEDVPQWQIRMLMQQAADTFQNSEFADQKETLPADIISYYKLMNRREALVSIHFPANMEVLAEARRRLVFEELYLLQCGLVYLKQKNKYTCSGVKHAPDGELVAKIHKNLPFALTNDQSQTLRDVQTDMEDTTPMQRLVQGDVGSGKTVIAAIALAKTVENGYQGAMMAPTEILAEQHYHTLAKLLAPHGVRLAVLTGKITRRVRDEVLYNIKEGIIDVVIGTHALIQDDVEFKHLGLVVTDEQHRFGVRQRARLEAKGQQPDMLVMTATPIPRTMALTVYGDLDVSVIRELPPGRQPIATYSRSNDRRDKVYSFAVEQIKAGRQVYVVCPLVQESEKIEAQSAVKIYDELSATFFENLKCGLLHGKMKSQEKDAIMAAFACGEIKALIATTVIEVGVNVPNATVMIIEGADRFGLAQLHQLRGRVGRGEHKSYCILLSDNTNEETVERLQIITQISDGFVLAEKDLLLRGPGQFFGTNQHGMPDLKIADIVRDTGILLEARRAAQQTICTPEYLDMVWQTLKSWFGEKFSMVFCR</sequence>
<keyword evidence="4 15" id="KW-0227">DNA damage</keyword>
<feature type="domain" description="Helicase ATP-binding" evidence="16">
    <location>
        <begin position="280"/>
        <end position="441"/>
    </location>
</feature>
<dbReference type="InterPro" id="IPR011545">
    <property type="entry name" value="DEAD/DEAH_box_helicase_dom"/>
</dbReference>
<proteinExistence type="inferred from homology"/>
<evidence type="ECO:0000256" key="2">
    <source>
        <dbReference type="ARBA" id="ARBA00017846"/>
    </source>
</evidence>
<keyword evidence="9 15" id="KW-0233">DNA recombination</keyword>
<dbReference type="InterPro" id="IPR004609">
    <property type="entry name" value="ATP-dep_DNA_helicase_RecG"/>
</dbReference>
<dbReference type="Pfam" id="PF00270">
    <property type="entry name" value="DEAD"/>
    <property type="match status" value="1"/>
</dbReference>
<evidence type="ECO:0000256" key="14">
    <source>
        <dbReference type="ARBA" id="ARBA00048988"/>
    </source>
</evidence>
<dbReference type="PANTHER" id="PTHR47964">
    <property type="entry name" value="ATP-DEPENDENT DNA HELICASE HOMOLOG RECG, CHLOROPLASTIC"/>
    <property type="match status" value="1"/>
</dbReference>
<name>A0A1W2A5A2_9FIRM</name>
<dbReference type="InterPro" id="IPR045562">
    <property type="entry name" value="RecG_dom3_C"/>
</dbReference>
<comment type="catalytic activity">
    <reaction evidence="14 15">
        <text>ATP + H2O = ADP + phosphate + H(+)</text>
        <dbReference type="Rhea" id="RHEA:13065"/>
        <dbReference type="ChEBI" id="CHEBI:15377"/>
        <dbReference type="ChEBI" id="CHEBI:15378"/>
        <dbReference type="ChEBI" id="CHEBI:30616"/>
        <dbReference type="ChEBI" id="CHEBI:43474"/>
        <dbReference type="ChEBI" id="CHEBI:456216"/>
        <dbReference type="EC" id="5.6.2.4"/>
    </reaction>
</comment>
<dbReference type="SUPFAM" id="SSF52540">
    <property type="entry name" value="P-loop containing nucleoside triphosphate hydrolases"/>
    <property type="match status" value="2"/>
</dbReference>
<dbReference type="Proteomes" id="UP000192738">
    <property type="component" value="Unassembled WGS sequence"/>
</dbReference>
<dbReference type="GO" id="GO:0006281">
    <property type="term" value="P:DNA repair"/>
    <property type="evidence" value="ECO:0007669"/>
    <property type="project" value="UniProtKB-UniRule"/>
</dbReference>
<dbReference type="PROSITE" id="PS51194">
    <property type="entry name" value="HELICASE_CTER"/>
    <property type="match status" value="1"/>
</dbReference>
<evidence type="ECO:0000256" key="5">
    <source>
        <dbReference type="ARBA" id="ARBA00022801"/>
    </source>
</evidence>